<dbReference type="AlphaFoldDB" id="A0A6G1CMS2"/>
<dbReference type="EMBL" id="SPHZ02000008">
    <property type="protein sequence ID" value="KAF0901420.1"/>
    <property type="molecule type" value="Genomic_DNA"/>
</dbReference>
<organism evidence="2 3">
    <name type="scientific">Oryza meyeriana var. granulata</name>
    <dbReference type="NCBI Taxonomy" id="110450"/>
    <lineage>
        <taxon>Eukaryota</taxon>
        <taxon>Viridiplantae</taxon>
        <taxon>Streptophyta</taxon>
        <taxon>Embryophyta</taxon>
        <taxon>Tracheophyta</taxon>
        <taxon>Spermatophyta</taxon>
        <taxon>Magnoliopsida</taxon>
        <taxon>Liliopsida</taxon>
        <taxon>Poales</taxon>
        <taxon>Poaceae</taxon>
        <taxon>BOP clade</taxon>
        <taxon>Oryzoideae</taxon>
        <taxon>Oryzeae</taxon>
        <taxon>Oryzinae</taxon>
        <taxon>Oryza</taxon>
        <taxon>Oryza meyeriana</taxon>
    </lineage>
</organism>
<feature type="compositionally biased region" description="Basic and acidic residues" evidence="1">
    <location>
        <begin position="1"/>
        <end position="12"/>
    </location>
</feature>
<reference evidence="2 3" key="1">
    <citation type="submission" date="2019-11" db="EMBL/GenBank/DDBJ databases">
        <title>Whole genome sequence of Oryza granulata.</title>
        <authorList>
            <person name="Li W."/>
        </authorList>
    </citation>
    <scope>NUCLEOTIDE SEQUENCE [LARGE SCALE GENOMIC DNA]</scope>
    <source>
        <strain evidence="3">cv. Menghai</strain>
        <tissue evidence="2">Leaf</tissue>
    </source>
</reference>
<protein>
    <submittedName>
        <fullName evidence="2">Uncharacterized protein</fullName>
    </submittedName>
</protein>
<sequence>MDHNDTRAEGRTHGSAGTAWMPWGMGAEGVPFTREEVEVATPCFLDAPAHVTATVSPLPTVPLLG</sequence>
<gene>
    <name evidence="2" type="ORF">E2562_000301</name>
</gene>
<feature type="region of interest" description="Disordered" evidence="1">
    <location>
        <begin position="1"/>
        <end position="24"/>
    </location>
</feature>
<evidence type="ECO:0000313" key="3">
    <source>
        <dbReference type="Proteomes" id="UP000479710"/>
    </source>
</evidence>
<keyword evidence="3" id="KW-1185">Reference proteome</keyword>
<evidence type="ECO:0000256" key="1">
    <source>
        <dbReference type="SAM" id="MobiDB-lite"/>
    </source>
</evidence>
<proteinExistence type="predicted"/>
<comment type="caution">
    <text evidence="2">The sequence shown here is derived from an EMBL/GenBank/DDBJ whole genome shotgun (WGS) entry which is preliminary data.</text>
</comment>
<evidence type="ECO:0000313" key="2">
    <source>
        <dbReference type="EMBL" id="KAF0901420.1"/>
    </source>
</evidence>
<name>A0A6G1CMS2_9ORYZ</name>
<dbReference type="Proteomes" id="UP000479710">
    <property type="component" value="Unassembled WGS sequence"/>
</dbReference>
<accession>A0A6G1CMS2</accession>